<comment type="subcellular location">
    <subcellularLocation>
        <location evidence="2">Membrane</location>
        <topology evidence="2">Multi-pass membrane protein</topology>
    </subcellularLocation>
</comment>
<evidence type="ECO:0000256" key="5">
    <source>
        <dbReference type="ARBA" id="ARBA00022692"/>
    </source>
</evidence>
<keyword evidence="11 12" id="KW-0472">Membrane</keyword>
<name>A0ABU7REE9_9BACT</name>
<keyword evidence="4 14" id="KW-0645">Protease</keyword>
<comment type="cofactor">
    <cofactor evidence="1">
        <name>Zn(2+)</name>
        <dbReference type="ChEBI" id="CHEBI:29105"/>
    </cofactor>
</comment>
<protein>
    <submittedName>
        <fullName evidence="14">Site-2 protease family protein</fullName>
    </submittedName>
</protein>
<keyword evidence="7" id="KW-0378">Hydrolase</keyword>
<dbReference type="GO" id="GO:0006508">
    <property type="term" value="P:proteolysis"/>
    <property type="evidence" value="ECO:0007669"/>
    <property type="project" value="UniProtKB-KW"/>
</dbReference>
<dbReference type="PANTHER" id="PTHR39188:SF3">
    <property type="entry name" value="STAGE IV SPORULATION PROTEIN FB"/>
    <property type="match status" value="1"/>
</dbReference>
<feature type="transmembrane region" description="Helical" evidence="12">
    <location>
        <begin position="297"/>
        <end position="313"/>
    </location>
</feature>
<evidence type="ECO:0000256" key="9">
    <source>
        <dbReference type="ARBA" id="ARBA00022989"/>
    </source>
</evidence>
<comment type="caution">
    <text evidence="14">The sequence shown here is derived from an EMBL/GenBank/DDBJ whole genome shotgun (WGS) entry which is preliminary data.</text>
</comment>
<gene>
    <name evidence="14" type="ORF">V2H41_02765</name>
</gene>
<keyword evidence="9 12" id="KW-1133">Transmembrane helix</keyword>
<feature type="transmembrane region" description="Helical" evidence="12">
    <location>
        <begin position="53"/>
        <end position="71"/>
    </location>
</feature>
<evidence type="ECO:0000256" key="2">
    <source>
        <dbReference type="ARBA" id="ARBA00004141"/>
    </source>
</evidence>
<keyword evidence="5 12" id="KW-0812">Transmembrane</keyword>
<evidence type="ECO:0000256" key="12">
    <source>
        <dbReference type="SAM" id="Phobius"/>
    </source>
</evidence>
<evidence type="ECO:0000256" key="6">
    <source>
        <dbReference type="ARBA" id="ARBA00022723"/>
    </source>
</evidence>
<feature type="domain" description="Peptidase M50" evidence="13">
    <location>
        <begin position="54"/>
        <end position="124"/>
    </location>
</feature>
<organism evidence="14 15">
    <name type="scientific">Niabella digestorum</name>
    <dbReference type="NCBI Taxonomy" id="3117701"/>
    <lineage>
        <taxon>Bacteria</taxon>
        <taxon>Pseudomonadati</taxon>
        <taxon>Bacteroidota</taxon>
        <taxon>Chitinophagia</taxon>
        <taxon>Chitinophagales</taxon>
        <taxon>Chitinophagaceae</taxon>
        <taxon>Niabella</taxon>
    </lineage>
</organism>
<dbReference type="Proteomes" id="UP001357452">
    <property type="component" value="Unassembled WGS sequence"/>
</dbReference>
<sequence>MSHTAHNLYEIENVYPPKHPDTGEAASPLWYKGIYSIVLYLGLGYMLLRRWDLLLLIFGIVLLHELGHFFAMRYYHYTDIGILFLPFIGAWVQGNKNEISQRQSIIILLAGPVPGILLGLLLHWLDGSKNIYVGAIPLGFIAQLLIWANLLNLLPLYPLDGGQLLHRIFLDEEERFIHISMLLSIIATIWISTSTHFYPLLIIPALLIYRFINDRSNVKLEKAIEASGIDVNTTYEALSNEAYWKLRAILIQHIPYLHHVKTGPPYVYDTNESRIVQLVKAVLQKNLLLDVSAKGKIVLAIVWLVLLSLPWLFDIDFLLLKYLTP</sequence>
<accession>A0ABU7REE9</accession>
<evidence type="ECO:0000256" key="3">
    <source>
        <dbReference type="ARBA" id="ARBA00007931"/>
    </source>
</evidence>
<evidence type="ECO:0000256" key="7">
    <source>
        <dbReference type="ARBA" id="ARBA00022801"/>
    </source>
</evidence>
<evidence type="ECO:0000256" key="1">
    <source>
        <dbReference type="ARBA" id="ARBA00001947"/>
    </source>
</evidence>
<evidence type="ECO:0000256" key="4">
    <source>
        <dbReference type="ARBA" id="ARBA00022670"/>
    </source>
</evidence>
<evidence type="ECO:0000313" key="14">
    <source>
        <dbReference type="EMBL" id="MEE6186182.1"/>
    </source>
</evidence>
<keyword evidence="6" id="KW-0479">Metal-binding</keyword>
<comment type="similarity">
    <text evidence="3">Belongs to the peptidase M50B family.</text>
</comment>
<feature type="transmembrane region" description="Helical" evidence="12">
    <location>
        <begin position="197"/>
        <end position="212"/>
    </location>
</feature>
<feature type="transmembrane region" description="Helical" evidence="12">
    <location>
        <begin position="29"/>
        <end position="48"/>
    </location>
</feature>
<dbReference type="PANTHER" id="PTHR39188">
    <property type="entry name" value="MEMBRANE-ASSOCIATED ZINC METALLOPROTEASE M50B"/>
    <property type="match status" value="1"/>
</dbReference>
<evidence type="ECO:0000256" key="10">
    <source>
        <dbReference type="ARBA" id="ARBA00023049"/>
    </source>
</evidence>
<feature type="transmembrane region" description="Helical" evidence="12">
    <location>
        <begin position="105"/>
        <end position="125"/>
    </location>
</feature>
<keyword evidence="15" id="KW-1185">Reference proteome</keyword>
<evidence type="ECO:0000259" key="13">
    <source>
        <dbReference type="Pfam" id="PF02163"/>
    </source>
</evidence>
<dbReference type="EMBL" id="JAZGLY010000002">
    <property type="protein sequence ID" value="MEE6186182.1"/>
    <property type="molecule type" value="Genomic_DNA"/>
</dbReference>
<dbReference type="RefSeq" id="WP_330973592.1">
    <property type="nucleotide sequence ID" value="NZ_JAZGLY010000002.1"/>
</dbReference>
<proteinExistence type="inferred from homology"/>
<dbReference type="InterPro" id="IPR008915">
    <property type="entry name" value="Peptidase_M50"/>
</dbReference>
<evidence type="ECO:0000256" key="11">
    <source>
        <dbReference type="ARBA" id="ARBA00023136"/>
    </source>
</evidence>
<keyword evidence="10" id="KW-0482">Metalloprotease</keyword>
<feature type="transmembrane region" description="Helical" evidence="12">
    <location>
        <begin position="131"/>
        <end position="154"/>
    </location>
</feature>
<dbReference type="Pfam" id="PF02163">
    <property type="entry name" value="Peptidase_M50"/>
    <property type="match status" value="1"/>
</dbReference>
<reference evidence="14 15" key="1">
    <citation type="submission" date="2024-01" db="EMBL/GenBank/DDBJ databases">
        <title>Niabella digestum sp. nov., isolated from waste digestion system.</title>
        <authorList>
            <person name="Zhang L."/>
        </authorList>
    </citation>
    <scope>NUCLEOTIDE SEQUENCE [LARGE SCALE GENOMIC DNA]</scope>
    <source>
        <strain evidence="14 15">A18</strain>
    </source>
</reference>
<dbReference type="GO" id="GO:0008233">
    <property type="term" value="F:peptidase activity"/>
    <property type="evidence" value="ECO:0007669"/>
    <property type="project" value="UniProtKB-KW"/>
</dbReference>
<keyword evidence="8" id="KW-0862">Zinc</keyword>
<evidence type="ECO:0000256" key="8">
    <source>
        <dbReference type="ARBA" id="ARBA00022833"/>
    </source>
</evidence>
<evidence type="ECO:0000313" key="15">
    <source>
        <dbReference type="Proteomes" id="UP001357452"/>
    </source>
</evidence>